<evidence type="ECO:0000313" key="2">
    <source>
        <dbReference type="Proteomes" id="UP000335636"/>
    </source>
</evidence>
<dbReference type="Proteomes" id="UP000335636">
    <property type="component" value="Unassembled WGS sequence"/>
</dbReference>
<name>A0A5E4BSU4_MARMO</name>
<proteinExistence type="predicted"/>
<keyword evidence="2" id="KW-1185">Reference proteome</keyword>
<dbReference type="AlphaFoldDB" id="A0A5E4BSU4"/>
<comment type="caution">
    <text evidence="1">The sequence shown here is derived from an EMBL/GenBank/DDBJ whole genome shotgun (WGS) entry which is preliminary data.</text>
</comment>
<organism evidence="1 2">
    <name type="scientific">Marmota monax</name>
    <name type="common">Woodchuck</name>
    <dbReference type="NCBI Taxonomy" id="9995"/>
    <lineage>
        <taxon>Eukaryota</taxon>
        <taxon>Metazoa</taxon>
        <taxon>Chordata</taxon>
        <taxon>Craniata</taxon>
        <taxon>Vertebrata</taxon>
        <taxon>Euteleostomi</taxon>
        <taxon>Mammalia</taxon>
        <taxon>Eutheria</taxon>
        <taxon>Euarchontoglires</taxon>
        <taxon>Glires</taxon>
        <taxon>Rodentia</taxon>
        <taxon>Sciuromorpha</taxon>
        <taxon>Sciuridae</taxon>
        <taxon>Xerinae</taxon>
        <taxon>Marmotini</taxon>
        <taxon>Marmota</taxon>
    </lineage>
</organism>
<gene>
    <name evidence="1" type="ORF">MONAX_5E017793</name>
</gene>
<accession>A0A5E4BSU4</accession>
<feature type="non-terminal residue" evidence="1">
    <location>
        <position position="1"/>
    </location>
</feature>
<dbReference type="EMBL" id="CABDUW010000606">
    <property type="protein sequence ID" value="VTJ72061.1"/>
    <property type="molecule type" value="Genomic_DNA"/>
</dbReference>
<evidence type="ECO:0000313" key="1">
    <source>
        <dbReference type="EMBL" id="VTJ72061.1"/>
    </source>
</evidence>
<sequence>GVSWDILQVCKLVMDSPVTPAEFAFLFPSRGERAAGGAESFSPEDPGGNQHYSEVQFFHQHLQCAVVPTESWGQPQESVFPDFRDKAGGKVKCNHEF</sequence>
<reference evidence="1" key="1">
    <citation type="submission" date="2019-04" db="EMBL/GenBank/DDBJ databases">
        <authorList>
            <person name="Alioto T."/>
            <person name="Alioto T."/>
        </authorList>
    </citation>
    <scope>NUCLEOTIDE SEQUENCE [LARGE SCALE GENOMIC DNA]</scope>
</reference>
<protein>
    <submittedName>
        <fullName evidence="1">Uncharacterized protein</fullName>
    </submittedName>
</protein>